<dbReference type="EMBL" id="PEKT03000001">
    <property type="protein sequence ID" value="KAK8441694.1"/>
    <property type="molecule type" value="Genomic_DNA"/>
</dbReference>
<dbReference type="PANTHER" id="PTHR10578:SF149">
    <property type="entry name" value="2-HYDROXYACID OXIDASE 2"/>
    <property type="match status" value="1"/>
</dbReference>
<evidence type="ECO:0000256" key="1">
    <source>
        <dbReference type="ARBA" id="ARBA00001917"/>
    </source>
</evidence>
<dbReference type="SUPFAM" id="SSF51395">
    <property type="entry name" value="FMN-linked oxidoreductases"/>
    <property type="match status" value="1"/>
</dbReference>
<dbReference type="InterPro" id="IPR008259">
    <property type="entry name" value="FMN_hydac_DH_AS"/>
</dbReference>
<dbReference type="VEuPathDB" id="FungiDB:CJI97_001774"/>
<feature type="binding site" evidence="7">
    <location>
        <position position="114"/>
    </location>
    <ligand>
        <name>FMN</name>
        <dbReference type="ChEBI" id="CHEBI:58210"/>
    </ligand>
</feature>
<dbReference type="InterPro" id="IPR012133">
    <property type="entry name" value="Alpha-hydoxy_acid_DH_FMN"/>
</dbReference>
<accession>A0A5Q7YA88</accession>
<organism evidence="10">
    <name type="scientific">Candidozyma auris</name>
    <name type="common">Yeast</name>
    <name type="synonym">Candida auris</name>
    <dbReference type="NCBI Taxonomy" id="498019"/>
    <lineage>
        <taxon>Eukaryota</taxon>
        <taxon>Fungi</taxon>
        <taxon>Dikarya</taxon>
        <taxon>Ascomycota</taxon>
        <taxon>Saccharomycotina</taxon>
        <taxon>Pichiomycetes</taxon>
        <taxon>Metschnikowiaceae</taxon>
        <taxon>Candidozyma</taxon>
    </lineage>
</organism>
<name>A0A2H0ZXQ2_CANAR</name>
<dbReference type="FunFam" id="3.20.20.70:FF:000056">
    <property type="entry name" value="hydroxyacid oxidase 2"/>
    <property type="match status" value="1"/>
</dbReference>
<evidence type="ECO:0000256" key="7">
    <source>
        <dbReference type="PIRSR" id="PIRSR000138-2"/>
    </source>
</evidence>
<feature type="binding site" evidence="7">
    <location>
        <begin position="289"/>
        <end position="293"/>
    </location>
    <ligand>
        <name>FMN</name>
        <dbReference type="ChEBI" id="CHEBI:58210"/>
    </ligand>
</feature>
<dbReference type="PROSITE" id="PS00557">
    <property type="entry name" value="FMN_HYDROXY_ACID_DH_1"/>
    <property type="match status" value="1"/>
</dbReference>
<evidence type="ECO:0000256" key="3">
    <source>
        <dbReference type="ARBA" id="ARBA00024042"/>
    </source>
</evidence>
<feature type="binding site" evidence="7">
    <location>
        <position position="234"/>
    </location>
    <ligand>
        <name>FMN</name>
        <dbReference type="ChEBI" id="CHEBI:58210"/>
    </ligand>
</feature>
<dbReference type="VEuPathDB" id="FungiDB:CJJ07_004128"/>
<evidence type="ECO:0000313" key="10">
    <source>
        <dbReference type="EMBL" id="PIS55436.1"/>
    </source>
</evidence>
<keyword evidence="2" id="KW-0560">Oxidoreductase</keyword>
<protein>
    <recommendedName>
        <fullName evidence="4">Oxidase FUB9</fullName>
    </recommendedName>
    <alternativeName>
        <fullName evidence="5">Fusaric acid biosynthesis protein 9</fullName>
    </alternativeName>
</protein>
<dbReference type="InterPro" id="IPR013785">
    <property type="entry name" value="Aldolase_TIM"/>
</dbReference>
<comment type="similarity">
    <text evidence="3">Belongs to the FMN-dependent alpha-hydroxy acid dehydrogenase family.</text>
</comment>
<dbReference type="GO" id="GO:0016491">
    <property type="term" value="F:oxidoreductase activity"/>
    <property type="evidence" value="ECO:0007669"/>
    <property type="project" value="UniProtKB-KW"/>
</dbReference>
<feature type="binding site" evidence="7">
    <location>
        <position position="258"/>
    </location>
    <ligand>
        <name>FMN</name>
        <dbReference type="ChEBI" id="CHEBI:58210"/>
    </ligand>
</feature>
<reference evidence="9" key="4">
    <citation type="submission" date="2024-03" db="EMBL/GenBank/DDBJ databases">
        <title>Improved genome assembly of Candida auris strain B8441 and annotation of B11205.</title>
        <authorList>
            <person name="Cauldron N.C."/>
            <person name="Shea T."/>
            <person name="Cuomo C.A."/>
        </authorList>
    </citation>
    <scope>NUCLEOTIDE SEQUENCE</scope>
    <source>
        <strain evidence="9">B8441</strain>
    </source>
</reference>
<accession>A0A2H0ZXQ2</accession>
<reference evidence="10" key="2">
    <citation type="submission" date="2017-11" db="EMBL/GenBank/DDBJ databases">
        <title>Candida auris genome assembly and annotation.</title>
        <authorList>
            <person name="Munoz J.F."/>
            <person name="Gade L.G."/>
            <person name="Chow N.A."/>
            <person name="Litvintseva A.P."/>
            <person name="Loparev V.N."/>
            <person name="Cuomo C.A."/>
        </authorList>
    </citation>
    <scope>NUCLEOTIDE SEQUENCE</scope>
    <source>
        <strain evidence="10">B8441</strain>
    </source>
</reference>
<evidence type="ECO:0000256" key="2">
    <source>
        <dbReference type="ARBA" id="ARBA00023002"/>
    </source>
</evidence>
<dbReference type="GO" id="GO:0005737">
    <property type="term" value="C:cytoplasm"/>
    <property type="evidence" value="ECO:0007669"/>
    <property type="project" value="UniProtKB-ARBA"/>
</dbReference>
<proteinExistence type="inferred from homology"/>
<feature type="binding site" evidence="7">
    <location>
        <position position="261"/>
    </location>
    <ligand>
        <name>glyoxylate</name>
        <dbReference type="ChEBI" id="CHEBI:36655"/>
    </ligand>
</feature>
<keyword evidence="7" id="KW-0288">FMN</keyword>
<dbReference type="InterPro" id="IPR000262">
    <property type="entry name" value="FMN-dep_DH"/>
</dbReference>
<dbReference type="VEuPathDB" id="FungiDB:B9J08_001535"/>
<gene>
    <name evidence="9" type="ORF">B9J08_00006</name>
    <name evidence="10" type="ORF">B9J08_001535</name>
</gene>
<evidence type="ECO:0000313" key="11">
    <source>
        <dbReference type="Proteomes" id="UP000230249"/>
    </source>
</evidence>
<feature type="active site" description="Proton acceptor" evidence="6">
    <location>
        <position position="258"/>
    </location>
</feature>
<comment type="caution">
    <text evidence="10">The sequence shown here is derived from an EMBL/GenBank/DDBJ whole genome shotgun (WGS) entry which is preliminary data.</text>
</comment>
<dbReference type="VEuPathDB" id="FungiDB:QG37_03392"/>
<feature type="domain" description="FMN hydroxy acid dehydrogenase" evidence="8">
    <location>
        <begin position="6"/>
        <end position="363"/>
    </location>
</feature>
<comment type="cofactor">
    <cofactor evidence="1">
        <name>FMN</name>
        <dbReference type="ChEBI" id="CHEBI:58210"/>
    </cofactor>
</comment>
<feature type="binding site" evidence="7">
    <location>
        <begin position="312"/>
        <end position="313"/>
    </location>
    <ligand>
        <name>FMN</name>
        <dbReference type="ChEBI" id="CHEBI:58210"/>
    </ligand>
</feature>
<dbReference type="CDD" id="cd02809">
    <property type="entry name" value="alpha_hydroxyacid_oxid_FMN"/>
    <property type="match status" value="1"/>
</dbReference>
<dbReference type="PANTHER" id="PTHR10578">
    <property type="entry name" value="S -2-HYDROXY-ACID OXIDASE-RELATED"/>
    <property type="match status" value="1"/>
</dbReference>
<reference evidence="10 11" key="1">
    <citation type="journal article" date="2017" name="Clin. Infect. Dis.">
        <title>Simultaneous emergence of multidrug-resistant Candida auris on 3 continents confirmed by whole-genome sequencing and epidemiological analyses.</title>
        <authorList>
            <person name="Lockhart S.R."/>
            <person name="Etienne K.A."/>
            <person name="Vallabhaneni S."/>
            <person name="Farooqi J."/>
            <person name="Chowdhary A."/>
            <person name="Govender N.P."/>
            <person name="Colombo A.L."/>
            <person name="Calvo B."/>
            <person name="Cuomo C.A."/>
            <person name="Desjardins C.A."/>
            <person name="Berkow E.L."/>
            <person name="Castanheira M."/>
            <person name="Magobo R.E."/>
            <person name="Jabeen K."/>
            <person name="Asghar R.J."/>
            <person name="Meis J.F."/>
            <person name="Jackson B."/>
            <person name="Chiller T."/>
            <person name="Litvintseva A.P."/>
        </authorList>
    </citation>
    <scope>NUCLEOTIDE SEQUENCE [LARGE SCALE GENOMIC DNA]</scope>
    <source>
        <strain evidence="10 11">B8441</strain>
    </source>
</reference>
<dbReference type="OMA" id="DKTIAWL"/>
<dbReference type="AlphaFoldDB" id="A0A2H0ZXQ2"/>
<dbReference type="STRING" id="498019.A0A2H0ZXQ2"/>
<keyword evidence="11" id="KW-1185">Reference proteome</keyword>
<dbReference type="Proteomes" id="UP000230249">
    <property type="component" value="Unassembled WGS sequence"/>
</dbReference>
<reference evidence="9 11" key="3">
    <citation type="journal article" date="2018" name="Nat. Commun.">
        <title>Genomic insights into multidrug-resistance, mating and virulence in Candida auris and related emerging species.</title>
        <authorList>
            <person name="Munoz J.F."/>
            <person name="Gade L."/>
            <person name="Chow N.A."/>
            <person name="Loparev V.N."/>
            <person name="Juieng P."/>
            <person name="Berkow E.L."/>
            <person name="Farrer R.A."/>
            <person name="Litvintseva A.P."/>
            <person name="Cuomo C.A."/>
        </authorList>
    </citation>
    <scope>GENOME REANNOTATION</scope>
    <source>
        <strain evidence="9 11">B8441</strain>
    </source>
</reference>
<dbReference type="InterPro" id="IPR037396">
    <property type="entry name" value="FMN_HAD"/>
</dbReference>
<dbReference type="VEuPathDB" id="FungiDB:CJI96_0000004"/>
<dbReference type="Gene3D" id="3.20.20.70">
    <property type="entry name" value="Aldolase class I"/>
    <property type="match status" value="1"/>
</dbReference>
<dbReference type="Pfam" id="PF01070">
    <property type="entry name" value="FMN_dh"/>
    <property type="match status" value="1"/>
</dbReference>
<feature type="binding site" evidence="7">
    <location>
        <begin position="85"/>
        <end position="87"/>
    </location>
    <ligand>
        <name>FMN</name>
        <dbReference type="ChEBI" id="CHEBI:58210"/>
    </ligand>
</feature>
<evidence type="ECO:0000256" key="4">
    <source>
        <dbReference type="ARBA" id="ARBA00073420"/>
    </source>
</evidence>
<feature type="binding site" evidence="7">
    <location>
        <position position="138"/>
    </location>
    <ligand>
        <name>FMN</name>
        <dbReference type="ChEBI" id="CHEBI:58210"/>
    </ligand>
</feature>
<evidence type="ECO:0000259" key="8">
    <source>
        <dbReference type="PROSITE" id="PS51349"/>
    </source>
</evidence>
<dbReference type="VEuPathDB" id="FungiDB:CJJ09_001957"/>
<feature type="binding site" evidence="7">
    <location>
        <position position="175"/>
    </location>
    <ligand>
        <name>glyoxylate</name>
        <dbReference type="ChEBI" id="CHEBI:36655"/>
    </ligand>
</feature>
<dbReference type="EMBL" id="PEKT02000004">
    <property type="protein sequence ID" value="PIS55436.1"/>
    <property type="molecule type" value="Genomic_DNA"/>
</dbReference>
<dbReference type="PROSITE" id="PS51349">
    <property type="entry name" value="FMN_HYDROXY_ACID_DH_2"/>
    <property type="match status" value="1"/>
</dbReference>
<evidence type="ECO:0000256" key="5">
    <source>
        <dbReference type="ARBA" id="ARBA00083297"/>
    </source>
</evidence>
<dbReference type="GO" id="GO:0010181">
    <property type="term" value="F:FMN binding"/>
    <property type="evidence" value="ECO:0007669"/>
    <property type="project" value="InterPro"/>
</dbReference>
<evidence type="ECO:0000256" key="6">
    <source>
        <dbReference type="PIRSR" id="PIRSR000138-1"/>
    </source>
</evidence>
<keyword evidence="7" id="KW-0285">Flavoprotein</keyword>
<feature type="binding site" evidence="7">
    <location>
        <position position="256"/>
    </location>
    <ligand>
        <name>FMN</name>
        <dbReference type="ChEBI" id="CHEBI:58210"/>
    </ligand>
</feature>
<evidence type="ECO:0000313" key="9">
    <source>
        <dbReference type="EMBL" id="KAK8441694.1"/>
    </source>
</evidence>
<sequence>MNRAKNYDDKVHCIADLEKVANENLEPMARDFYSGGSMDLGTVRENQSSYDKYRLRPRVMVDVSNVDTTTTCLGAKVAFPLGFSPAANHGMAHPDAELGTSRAAAKKGVNMILSSWSNSSSKDVIDQGKNSGNAYGQQLSVVKHDPTNMSIIKNAEACGYKALFVSVDCPWLGRRLNEMKNDFRLPDHLNFPSYPWIKSDNMVSDDDRTQYHPSLKWDYIRYLKTKTTMQIWLKGILTPEDAALAVEAGADGILVSNHGGRQLDGAMSTLDALPDVVEAVAGRIPVHIDGGIRRGSDIFKALALGADHCWVGRIPLWGLAYKGEEGVSIALNILHDEFRTVMALMGCTKVEDIRPEHLARMGPDGALHKVHVNVPPKTRAILDKVVDSTTVNLPAKL</sequence>
<dbReference type="PIRSF" id="PIRSF000138">
    <property type="entry name" value="Al-hdrx_acd_dh"/>
    <property type="match status" value="1"/>
</dbReference>